<dbReference type="EMBL" id="CAIJEO010000003">
    <property type="protein sequence ID" value="CAD0088223.1"/>
    <property type="molecule type" value="Genomic_DNA"/>
</dbReference>
<proteinExistence type="predicted"/>
<reference evidence="2" key="1">
    <citation type="submission" date="2020-06" db="EMBL/GenBank/DDBJ databases">
        <authorList>
            <person name="Onetto C."/>
        </authorList>
    </citation>
    <scope>NUCLEOTIDE SEQUENCE</scope>
</reference>
<dbReference type="OrthoDB" id="10251048at2759"/>
<name>A0A9N8P9Y4_9PEZI</name>
<protein>
    <submittedName>
        <fullName evidence="2">Uncharacterized protein</fullName>
    </submittedName>
</protein>
<dbReference type="Proteomes" id="UP000714618">
    <property type="component" value="Unassembled WGS sequence"/>
</dbReference>
<feature type="region of interest" description="Disordered" evidence="1">
    <location>
        <begin position="141"/>
        <end position="171"/>
    </location>
</feature>
<evidence type="ECO:0000313" key="2">
    <source>
        <dbReference type="EMBL" id="CAD0088223.1"/>
    </source>
</evidence>
<dbReference type="AlphaFoldDB" id="A0A9N8P9Y4"/>
<accession>A0A9N8P9Y4</accession>
<gene>
    <name evidence="2" type="ORF">AWRI4233_LOCUS1506</name>
</gene>
<feature type="compositionally biased region" description="Basic and acidic residues" evidence="1">
    <location>
        <begin position="156"/>
        <end position="166"/>
    </location>
</feature>
<sequence length="382" mass="42908">MHHASKHIQANVGKLEQDLEHFAEQRLQVSAKLQKWFAIHHRDGTWDIKNPCLKCLLLFNKIDQLYFAACADIRDMMTVLEKGLRASALLYKVMNKGQTQAQTLGEFCAPLLRNLESAECMLQALEDDAEKRKGWPQVLSSEQYSATASQPENDENQNHSEGDNAKTEVITDSTAITVSRVNWAFGDEVHVLERFQHMAGLKDGEVKFAIHPNGDLSAQQWFQSGGQWFNIGHHSRSLMRIEGSLASHRLREEVELRVHGLPQNSLGYFKAVARQHEAFTMKLPFGLEELQACLTNGSVNRAGQEMANTSSAIETATRLEAEPGNAETADEDNTDDAKSKQVKSKRASRRNRRRRRVDGEGVASRRPGSWPTYPSEDTGLSQ</sequence>
<comment type="caution">
    <text evidence="2">The sequence shown here is derived from an EMBL/GenBank/DDBJ whole genome shotgun (WGS) entry which is preliminary data.</text>
</comment>
<feature type="compositionally biased region" description="Basic residues" evidence="1">
    <location>
        <begin position="340"/>
        <end position="356"/>
    </location>
</feature>
<evidence type="ECO:0000313" key="3">
    <source>
        <dbReference type="Proteomes" id="UP000714618"/>
    </source>
</evidence>
<feature type="region of interest" description="Disordered" evidence="1">
    <location>
        <begin position="315"/>
        <end position="382"/>
    </location>
</feature>
<feature type="compositionally biased region" description="Polar residues" evidence="1">
    <location>
        <begin position="141"/>
        <end position="151"/>
    </location>
</feature>
<keyword evidence="3" id="KW-1185">Reference proteome</keyword>
<evidence type="ECO:0000256" key="1">
    <source>
        <dbReference type="SAM" id="MobiDB-lite"/>
    </source>
</evidence>
<organism evidence="2 3">
    <name type="scientific">Aureobasidium mustum</name>
    <dbReference type="NCBI Taxonomy" id="2773714"/>
    <lineage>
        <taxon>Eukaryota</taxon>
        <taxon>Fungi</taxon>
        <taxon>Dikarya</taxon>
        <taxon>Ascomycota</taxon>
        <taxon>Pezizomycotina</taxon>
        <taxon>Dothideomycetes</taxon>
        <taxon>Dothideomycetidae</taxon>
        <taxon>Dothideales</taxon>
        <taxon>Saccotheciaceae</taxon>
        <taxon>Aureobasidium</taxon>
    </lineage>
</organism>